<dbReference type="AlphaFoldDB" id="A0ABD2YIX8"/>
<accession>A0ABD2YIX8</accession>
<dbReference type="EMBL" id="JBJUIK010000013">
    <property type="protein sequence ID" value="KAL3507359.1"/>
    <property type="molecule type" value="Genomic_DNA"/>
</dbReference>
<comment type="caution">
    <text evidence="1">The sequence shown here is derived from an EMBL/GenBank/DDBJ whole genome shotgun (WGS) entry which is preliminary data.</text>
</comment>
<evidence type="ECO:0000313" key="1">
    <source>
        <dbReference type="EMBL" id="KAL3507359.1"/>
    </source>
</evidence>
<gene>
    <name evidence="1" type="ORF">ACH5RR_032741</name>
</gene>
<sequence>MYDWTFGVLGGCLSVLFDYERTHADVWVMKEYGVRDSWSKVVSVPYLDDPEKSSYSIPVCLLRNGEILLVFGSGLVVYNPKSNAFRYPRINGLEEVNIYVESLVSPNIHDGGQRQEQ</sequence>
<evidence type="ECO:0008006" key="3">
    <source>
        <dbReference type="Google" id="ProtNLM"/>
    </source>
</evidence>
<protein>
    <recommendedName>
        <fullName evidence="3">F-box protein</fullName>
    </recommendedName>
</protein>
<dbReference type="Proteomes" id="UP001630127">
    <property type="component" value="Unassembled WGS sequence"/>
</dbReference>
<keyword evidence="2" id="KW-1185">Reference proteome</keyword>
<evidence type="ECO:0000313" key="2">
    <source>
        <dbReference type="Proteomes" id="UP001630127"/>
    </source>
</evidence>
<proteinExistence type="predicted"/>
<reference evidence="1 2" key="1">
    <citation type="submission" date="2024-11" db="EMBL/GenBank/DDBJ databases">
        <title>A near-complete genome assembly of Cinchona calisaya.</title>
        <authorList>
            <person name="Lian D.C."/>
            <person name="Zhao X.W."/>
            <person name="Wei L."/>
        </authorList>
    </citation>
    <scope>NUCLEOTIDE SEQUENCE [LARGE SCALE GENOMIC DNA]</scope>
    <source>
        <tissue evidence="1">Nenye</tissue>
    </source>
</reference>
<organism evidence="1 2">
    <name type="scientific">Cinchona calisaya</name>
    <dbReference type="NCBI Taxonomy" id="153742"/>
    <lineage>
        <taxon>Eukaryota</taxon>
        <taxon>Viridiplantae</taxon>
        <taxon>Streptophyta</taxon>
        <taxon>Embryophyta</taxon>
        <taxon>Tracheophyta</taxon>
        <taxon>Spermatophyta</taxon>
        <taxon>Magnoliopsida</taxon>
        <taxon>eudicotyledons</taxon>
        <taxon>Gunneridae</taxon>
        <taxon>Pentapetalae</taxon>
        <taxon>asterids</taxon>
        <taxon>lamiids</taxon>
        <taxon>Gentianales</taxon>
        <taxon>Rubiaceae</taxon>
        <taxon>Cinchonoideae</taxon>
        <taxon>Cinchoneae</taxon>
        <taxon>Cinchona</taxon>
    </lineage>
</organism>
<name>A0ABD2YIX8_9GENT</name>